<dbReference type="Gene3D" id="3.10.290.10">
    <property type="entry name" value="RNA-binding S4 domain"/>
    <property type="match status" value="1"/>
</dbReference>
<evidence type="ECO:0000313" key="4">
    <source>
        <dbReference type="EMBL" id="APX24066.1"/>
    </source>
</evidence>
<dbReference type="KEGG" id="tpro:Ga0080559_TMP3270"/>
<dbReference type="RefSeq" id="WP_017467475.1">
    <property type="nucleotide sequence ID" value="NZ_BMEW01000001.1"/>
</dbReference>
<evidence type="ECO:0000256" key="2">
    <source>
        <dbReference type="SAM" id="MobiDB-lite"/>
    </source>
</evidence>
<feature type="region of interest" description="Disordered" evidence="2">
    <location>
        <begin position="79"/>
        <end position="128"/>
    </location>
</feature>
<gene>
    <name evidence="4" type="ORF">Ga0080559_TMP3270</name>
</gene>
<organism evidence="4 5">
    <name type="scientific">Salipiger profundus</name>
    <dbReference type="NCBI Taxonomy" id="1229727"/>
    <lineage>
        <taxon>Bacteria</taxon>
        <taxon>Pseudomonadati</taxon>
        <taxon>Pseudomonadota</taxon>
        <taxon>Alphaproteobacteria</taxon>
        <taxon>Rhodobacterales</taxon>
        <taxon>Roseobacteraceae</taxon>
        <taxon>Salipiger</taxon>
    </lineage>
</organism>
<dbReference type="PROSITE" id="PS50889">
    <property type="entry name" value="S4"/>
    <property type="match status" value="1"/>
</dbReference>
<feature type="compositionally biased region" description="Basic and acidic residues" evidence="2">
    <location>
        <begin position="118"/>
        <end position="128"/>
    </location>
</feature>
<dbReference type="SUPFAM" id="SSF55174">
    <property type="entry name" value="Alpha-L RNA-binding motif"/>
    <property type="match status" value="1"/>
</dbReference>
<evidence type="ECO:0000259" key="3">
    <source>
        <dbReference type="SMART" id="SM00363"/>
    </source>
</evidence>
<proteinExistence type="predicted"/>
<name>A0A1U7D7L3_9RHOB</name>
<dbReference type="Pfam" id="PF01479">
    <property type="entry name" value="S4"/>
    <property type="match status" value="1"/>
</dbReference>
<dbReference type="SMART" id="SM00363">
    <property type="entry name" value="S4"/>
    <property type="match status" value="1"/>
</dbReference>
<dbReference type="OrthoDB" id="9797176at2"/>
<dbReference type="CDD" id="cd00165">
    <property type="entry name" value="S4"/>
    <property type="match status" value="1"/>
</dbReference>
<sequence>MSDGAAKLRIDKWLWQARFFKTRSLAAKIVSGGVRVNTLKVAKPAYGVAPGDVLTFAQGRQVRVIRVVALGERRGPAPEAQALYEDLDPPKAPESDAAPAPSVPRYERGGRPTKRDRRMLDRQRDVLE</sequence>
<feature type="domain" description="RNA-binding S4" evidence="3">
    <location>
        <begin position="8"/>
        <end position="70"/>
    </location>
</feature>
<evidence type="ECO:0000313" key="5">
    <source>
        <dbReference type="Proteomes" id="UP000186559"/>
    </source>
</evidence>
<protein>
    <submittedName>
        <fullName evidence="4">Heat shock protein Hsp15</fullName>
    </submittedName>
</protein>
<keyword evidence="1" id="KW-0694">RNA-binding</keyword>
<dbReference type="GO" id="GO:0003723">
    <property type="term" value="F:RNA binding"/>
    <property type="evidence" value="ECO:0007669"/>
    <property type="project" value="UniProtKB-KW"/>
</dbReference>
<reference evidence="4 5" key="1">
    <citation type="submission" date="2016-03" db="EMBL/GenBank/DDBJ databases">
        <title>Deep-sea bacteria in the southern Pacific.</title>
        <authorList>
            <person name="Tang K."/>
        </authorList>
    </citation>
    <scope>NUCLEOTIDE SEQUENCE [LARGE SCALE GENOMIC DNA]</scope>
    <source>
        <strain evidence="4 5">JLT2016</strain>
    </source>
</reference>
<dbReference type="AlphaFoldDB" id="A0A1U7D7L3"/>
<dbReference type="InterPro" id="IPR036986">
    <property type="entry name" value="S4_RNA-bd_sf"/>
</dbReference>
<accession>A0A1U7D7L3</accession>
<dbReference type="Proteomes" id="UP000186559">
    <property type="component" value="Chromosome"/>
</dbReference>
<dbReference type="EMBL" id="CP014796">
    <property type="protein sequence ID" value="APX24066.1"/>
    <property type="molecule type" value="Genomic_DNA"/>
</dbReference>
<keyword evidence="5" id="KW-1185">Reference proteome</keyword>
<dbReference type="InterPro" id="IPR002942">
    <property type="entry name" value="S4_RNA-bd"/>
</dbReference>
<keyword evidence="4" id="KW-0346">Stress response</keyword>
<dbReference type="STRING" id="1229727.Ga0080559_TMP3270"/>
<evidence type="ECO:0000256" key="1">
    <source>
        <dbReference type="PROSITE-ProRule" id="PRU00182"/>
    </source>
</evidence>